<organism evidence="3 4">
    <name type="scientific">Piscinibacter terrae</name>
    <dbReference type="NCBI Taxonomy" id="2496871"/>
    <lineage>
        <taxon>Bacteria</taxon>
        <taxon>Pseudomonadati</taxon>
        <taxon>Pseudomonadota</taxon>
        <taxon>Betaproteobacteria</taxon>
        <taxon>Burkholderiales</taxon>
        <taxon>Sphaerotilaceae</taxon>
        <taxon>Piscinibacter</taxon>
    </lineage>
</organism>
<dbReference type="Gene3D" id="3.40.50.1820">
    <property type="entry name" value="alpha/beta hydrolase"/>
    <property type="match status" value="1"/>
</dbReference>
<dbReference type="InterPro" id="IPR050955">
    <property type="entry name" value="Plant_Biomass_Hydrol_Est"/>
</dbReference>
<dbReference type="GO" id="GO:0005576">
    <property type="term" value="C:extracellular region"/>
    <property type="evidence" value="ECO:0007669"/>
    <property type="project" value="InterPro"/>
</dbReference>
<reference evidence="3 4" key="1">
    <citation type="submission" date="2018-08" db="EMBL/GenBank/DDBJ databases">
        <authorList>
            <person name="Khan S.A."/>
            <person name="Jeon C.O."/>
            <person name="Chun B.H."/>
            <person name="Jeong S.E."/>
        </authorList>
    </citation>
    <scope>NUCLEOTIDE SEQUENCE [LARGE SCALE GENOMIC DNA]</scope>
    <source>
        <strain evidence="3 4">S-16</strain>
    </source>
</reference>
<dbReference type="SUPFAM" id="SSF53474">
    <property type="entry name" value="alpha/beta-Hydrolases"/>
    <property type="match status" value="2"/>
</dbReference>
<dbReference type="AlphaFoldDB" id="A0A3N7HVB0"/>
<proteinExistence type="predicted"/>
<dbReference type="Pfam" id="PF10503">
    <property type="entry name" value="Esterase_PHB"/>
    <property type="match status" value="1"/>
</dbReference>
<protein>
    <submittedName>
        <fullName evidence="3">PHB depolymerase esterase</fullName>
    </submittedName>
</protein>
<dbReference type="PANTHER" id="PTHR43037:SF1">
    <property type="entry name" value="BLL1128 PROTEIN"/>
    <property type="match status" value="1"/>
</dbReference>
<dbReference type="NCBIfam" id="TIGR01840">
    <property type="entry name" value="esterase_phb"/>
    <property type="match status" value="1"/>
</dbReference>
<keyword evidence="4" id="KW-1185">Reference proteome</keyword>
<dbReference type="InterPro" id="IPR029058">
    <property type="entry name" value="AB_hydrolase_fold"/>
</dbReference>
<name>A0A3N7HVB0_9BURK</name>
<evidence type="ECO:0000256" key="1">
    <source>
        <dbReference type="ARBA" id="ARBA00022729"/>
    </source>
</evidence>
<dbReference type="GO" id="GO:0016787">
    <property type="term" value="F:hydrolase activity"/>
    <property type="evidence" value="ECO:0007669"/>
    <property type="project" value="UniProtKB-KW"/>
</dbReference>
<dbReference type="EMBL" id="QUSW01000001">
    <property type="protein sequence ID" value="RQP25783.1"/>
    <property type="molecule type" value="Genomic_DNA"/>
</dbReference>
<keyword evidence="2" id="KW-0378">Hydrolase</keyword>
<dbReference type="PANTHER" id="PTHR43037">
    <property type="entry name" value="UNNAMED PRODUCT-RELATED"/>
    <property type="match status" value="1"/>
</dbReference>
<dbReference type="Proteomes" id="UP000267464">
    <property type="component" value="Unassembled WGS sequence"/>
</dbReference>
<evidence type="ECO:0000313" key="3">
    <source>
        <dbReference type="EMBL" id="RQP25783.1"/>
    </source>
</evidence>
<evidence type="ECO:0000256" key="2">
    <source>
        <dbReference type="ARBA" id="ARBA00022801"/>
    </source>
</evidence>
<evidence type="ECO:0000313" key="4">
    <source>
        <dbReference type="Proteomes" id="UP000267464"/>
    </source>
</evidence>
<keyword evidence="1" id="KW-0732">Signal</keyword>
<reference evidence="3 4" key="2">
    <citation type="submission" date="2018-12" db="EMBL/GenBank/DDBJ databases">
        <title>Rhizobacter gummiphilus sp. nov., a rubber-degrading bacterium isolated from the soil of a botanical garden in Japan.</title>
        <authorList>
            <person name="Shunsuke S.S."/>
        </authorList>
    </citation>
    <scope>NUCLEOTIDE SEQUENCE [LARGE SCALE GENOMIC DNA]</scope>
    <source>
        <strain evidence="3 4">S-16</strain>
    </source>
</reference>
<gene>
    <name evidence="3" type="ORF">DZC73_01565</name>
</gene>
<comment type="caution">
    <text evidence="3">The sequence shown here is derived from an EMBL/GenBank/DDBJ whole genome shotgun (WGS) entry which is preliminary data.</text>
</comment>
<sequence>MGLAPFLQVECCSPSGCSSLVRLRSKQWQGVCLMKWFRQWWTRLVRRLRRVRIPSEFVEGSFSNEAGARPYMLFIPTGDRATPRPLLVMLHGCKQNPLDFSRGTRMNEWGEKLGWYVLYPGQVATANRHGCWNWFSDVDQRRGEGEPSIIADLTREVLRTQAIDRRRVFVAGLSAGGAMSAIMATTYPELYAAVGIHSGLPYAAASDLVTALRAMKLGLPDEGSASEVFVPTIVFHGDRDHVVHPRNGEEAITRSGSTPGFEVETGQVDRGRRYTRRIHIDESGACDAEHWVVHGAGHAWSGGDRAGSFTDPQGPDASREMLRFFEEHPRA</sequence>
<accession>A0A3N7HVB0</accession>
<dbReference type="InterPro" id="IPR010126">
    <property type="entry name" value="Esterase_phb"/>
</dbReference>